<organism evidence="1 2">
    <name type="scientific">Peronosclerospora sorghi</name>
    <dbReference type="NCBI Taxonomy" id="230839"/>
    <lineage>
        <taxon>Eukaryota</taxon>
        <taxon>Sar</taxon>
        <taxon>Stramenopiles</taxon>
        <taxon>Oomycota</taxon>
        <taxon>Peronosporomycetes</taxon>
        <taxon>Peronosporales</taxon>
        <taxon>Peronosporaceae</taxon>
        <taxon>Peronosclerospora</taxon>
    </lineage>
</organism>
<comment type="caution">
    <text evidence="1">The sequence shown here is derived from an EMBL/GenBank/DDBJ whole genome shotgun (WGS) entry which is preliminary data.</text>
</comment>
<sequence length="131" mass="14749">MGGLSRGEGNSTPHADFNVSCDPEATNVVVPFETCFDNMLTWNTLDSIFHQEVNANGQYLKQIWRFTRAFCEHEGFIPCDAYAVAILLHPEHIKTTTRIKGHIHLAPDEKRGVSLYDKKPPSRGSECDSRD</sequence>
<gene>
    <name evidence="1" type="ORF">PsorP6_006189</name>
</gene>
<dbReference type="Proteomes" id="UP001163321">
    <property type="component" value="Chromosome 4"/>
</dbReference>
<reference evidence="1 2" key="1">
    <citation type="journal article" date="2022" name="bioRxiv">
        <title>The genome of the oomycete Peronosclerospora sorghi, a cosmopolitan pathogen of maize and sorghum, is inflated with dispersed pseudogenes.</title>
        <authorList>
            <person name="Fletcher K."/>
            <person name="Martin F."/>
            <person name="Isakeit T."/>
            <person name="Cavanaugh K."/>
            <person name="Magill C."/>
            <person name="Michelmore R."/>
        </authorList>
    </citation>
    <scope>NUCLEOTIDE SEQUENCE [LARGE SCALE GENOMIC DNA]</scope>
    <source>
        <strain evidence="1">P6</strain>
    </source>
</reference>
<keyword evidence="2" id="KW-1185">Reference proteome</keyword>
<proteinExistence type="predicted"/>
<accession>A0ACC0W307</accession>
<name>A0ACC0W307_9STRA</name>
<evidence type="ECO:0000313" key="2">
    <source>
        <dbReference type="Proteomes" id="UP001163321"/>
    </source>
</evidence>
<protein>
    <submittedName>
        <fullName evidence="1">Uncharacterized protein</fullName>
    </submittedName>
</protein>
<dbReference type="EMBL" id="CM047583">
    <property type="protein sequence ID" value="KAI9912493.1"/>
    <property type="molecule type" value="Genomic_DNA"/>
</dbReference>
<evidence type="ECO:0000313" key="1">
    <source>
        <dbReference type="EMBL" id="KAI9912493.1"/>
    </source>
</evidence>